<dbReference type="PROSITE" id="PS50088">
    <property type="entry name" value="ANK_REPEAT"/>
    <property type="match status" value="11"/>
</dbReference>
<keyword evidence="1" id="KW-0677">Repeat</keyword>
<evidence type="ECO:0000256" key="3">
    <source>
        <dbReference type="PROSITE-ProRule" id="PRU00023"/>
    </source>
</evidence>
<dbReference type="Pfam" id="PF12796">
    <property type="entry name" value="Ank_2"/>
    <property type="match status" value="6"/>
</dbReference>
<dbReference type="SUPFAM" id="SSF48403">
    <property type="entry name" value="Ankyrin repeat"/>
    <property type="match status" value="3"/>
</dbReference>
<evidence type="ECO:0000259" key="5">
    <source>
        <dbReference type="Pfam" id="PF24883"/>
    </source>
</evidence>
<feature type="repeat" description="ANK" evidence="3">
    <location>
        <begin position="1346"/>
        <end position="1378"/>
    </location>
</feature>
<protein>
    <submittedName>
        <fullName evidence="6">Ankyrin</fullName>
    </submittedName>
</protein>
<dbReference type="Proteomes" id="UP001174997">
    <property type="component" value="Unassembled WGS sequence"/>
</dbReference>
<evidence type="ECO:0000256" key="4">
    <source>
        <dbReference type="SAM" id="MobiDB-lite"/>
    </source>
</evidence>
<proteinExistence type="predicted"/>
<accession>A0AA39Z1C5</accession>
<feature type="repeat" description="ANK" evidence="3">
    <location>
        <begin position="1039"/>
        <end position="1071"/>
    </location>
</feature>
<dbReference type="Gene3D" id="1.25.40.20">
    <property type="entry name" value="Ankyrin repeat-containing domain"/>
    <property type="match status" value="6"/>
</dbReference>
<dbReference type="PROSITE" id="PS50297">
    <property type="entry name" value="ANK_REP_REGION"/>
    <property type="match status" value="6"/>
</dbReference>
<feature type="compositionally biased region" description="Acidic residues" evidence="4">
    <location>
        <begin position="1703"/>
        <end position="1722"/>
    </location>
</feature>
<dbReference type="InterPro" id="IPR002110">
    <property type="entry name" value="Ankyrin_rpt"/>
</dbReference>
<feature type="repeat" description="ANK" evidence="3">
    <location>
        <begin position="964"/>
        <end position="996"/>
    </location>
</feature>
<feature type="repeat" description="ANK" evidence="3">
    <location>
        <begin position="1070"/>
        <end position="1105"/>
    </location>
</feature>
<organism evidence="6 7">
    <name type="scientific">Cercophora samala</name>
    <dbReference type="NCBI Taxonomy" id="330535"/>
    <lineage>
        <taxon>Eukaryota</taxon>
        <taxon>Fungi</taxon>
        <taxon>Dikarya</taxon>
        <taxon>Ascomycota</taxon>
        <taxon>Pezizomycotina</taxon>
        <taxon>Sordariomycetes</taxon>
        <taxon>Sordariomycetidae</taxon>
        <taxon>Sordariales</taxon>
        <taxon>Lasiosphaeriaceae</taxon>
        <taxon>Cercophora</taxon>
    </lineage>
</organism>
<evidence type="ECO:0000313" key="6">
    <source>
        <dbReference type="EMBL" id="KAK0662081.1"/>
    </source>
</evidence>
<feature type="repeat" description="ANK" evidence="3">
    <location>
        <begin position="1243"/>
        <end position="1275"/>
    </location>
</feature>
<dbReference type="SMART" id="SM00248">
    <property type="entry name" value="ANK"/>
    <property type="match status" value="20"/>
</dbReference>
<dbReference type="PRINTS" id="PR01415">
    <property type="entry name" value="ANKYRIN"/>
</dbReference>
<feature type="repeat" description="ANK" evidence="3">
    <location>
        <begin position="1107"/>
        <end position="1139"/>
    </location>
</feature>
<evidence type="ECO:0000256" key="1">
    <source>
        <dbReference type="ARBA" id="ARBA00022737"/>
    </source>
</evidence>
<feature type="repeat" description="ANK" evidence="3">
    <location>
        <begin position="1204"/>
        <end position="1236"/>
    </location>
</feature>
<feature type="repeat" description="ANK" evidence="3">
    <location>
        <begin position="1139"/>
        <end position="1171"/>
    </location>
</feature>
<dbReference type="InterPro" id="IPR050745">
    <property type="entry name" value="Multifunctional_regulatory"/>
</dbReference>
<feature type="compositionally biased region" description="Polar residues" evidence="4">
    <location>
        <begin position="1736"/>
        <end position="1751"/>
    </location>
</feature>
<dbReference type="InterPro" id="IPR056884">
    <property type="entry name" value="NPHP3-like_N"/>
</dbReference>
<keyword evidence="2 3" id="KW-0040">ANK repeat</keyword>
<feature type="repeat" description="ANK" evidence="3">
    <location>
        <begin position="1379"/>
        <end position="1411"/>
    </location>
</feature>
<reference evidence="6" key="1">
    <citation type="submission" date="2023-06" db="EMBL/GenBank/DDBJ databases">
        <title>Genome-scale phylogeny and comparative genomics of the fungal order Sordariales.</title>
        <authorList>
            <consortium name="Lawrence Berkeley National Laboratory"/>
            <person name="Hensen N."/>
            <person name="Bonometti L."/>
            <person name="Westerberg I."/>
            <person name="Brannstrom I.O."/>
            <person name="Guillou S."/>
            <person name="Cros-Aarteil S."/>
            <person name="Calhoun S."/>
            <person name="Haridas S."/>
            <person name="Kuo A."/>
            <person name="Mondo S."/>
            <person name="Pangilinan J."/>
            <person name="Riley R."/>
            <person name="Labutti K."/>
            <person name="Andreopoulos B."/>
            <person name="Lipzen A."/>
            <person name="Chen C."/>
            <person name="Yanf M."/>
            <person name="Daum C."/>
            <person name="Ng V."/>
            <person name="Clum A."/>
            <person name="Steindorff A."/>
            <person name="Ohm R."/>
            <person name="Martin F."/>
            <person name="Silar P."/>
            <person name="Natvig D."/>
            <person name="Lalanne C."/>
            <person name="Gautier V."/>
            <person name="Ament-Velasquez S.L."/>
            <person name="Kruys A."/>
            <person name="Hutchinson M.I."/>
            <person name="Powell A.J."/>
            <person name="Barry K."/>
            <person name="Miller A.N."/>
            <person name="Grigoriev I.V."/>
            <person name="Debuchy R."/>
            <person name="Gladieux P."/>
            <person name="Thoren M.H."/>
            <person name="Johannesson H."/>
        </authorList>
    </citation>
    <scope>NUCLEOTIDE SEQUENCE</scope>
    <source>
        <strain evidence="6">CBS 307.81</strain>
    </source>
</reference>
<dbReference type="EMBL" id="JAULSY010000144">
    <property type="protein sequence ID" value="KAK0662081.1"/>
    <property type="molecule type" value="Genomic_DNA"/>
</dbReference>
<dbReference type="Pfam" id="PF24883">
    <property type="entry name" value="NPHP3_N"/>
    <property type="match status" value="1"/>
</dbReference>
<evidence type="ECO:0000256" key="2">
    <source>
        <dbReference type="ARBA" id="ARBA00023043"/>
    </source>
</evidence>
<feature type="repeat" description="ANK" evidence="3">
    <location>
        <begin position="1311"/>
        <end position="1345"/>
    </location>
</feature>
<keyword evidence="7" id="KW-1185">Reference proteome</keyword>
<dbReference type="PANTHER" id="PTHR24189">
    <property type="entry name" value="MYOTROPHIN"/>
    <property type="match status" value="1"/>
</dbReference>
<gene>
    <name evidence="6" type="ORF">QBC41DRAFT_350501</name>
</gene>
<dbReference type="Pfam" id="PF00023">
    <property type="entry name" value="Ank"/>
    <property type="match status" value="1"/>
</dbReference>
<evidence type="ECO:0000313" key="7">
    <source>
        <dbReference type="Proteomes" id="UP001174997"/>
    </source>
</evidence>
<name>A0AA39Z1C5_9PEZI</name>
<feature type="region of interest" description="Disordered" evidence="4">
    <location>
        <begin position="1697"/>
        <end position="1751"/>
    </location>
</feature>
<feature type="repeat" description="ANK" evidence="3">
    <location>
        <begin position="1276"/>
        <end position="1309"/>
    </location>
</feature>
<feature type="domain" description="Nephrocystin 3-like N-terminal" evidence="5">
    <location>
        <begin position="296"/>
        <end position="460"/>
    </location>
</feature>
<dbReference type="InterPro" id="IPR036770">
    <property type="entry name" value="Ankyrin_rpt-contain_sf"/>
</dbReference>
<comment type="caution">
    <text evidence="6">The sequence shown here is derived from an EMBL/GenBank/DDBJ whole genome shotgun (WGS) entry which is preliminary data.</text>
</comment>
<sequence>MTLDIHFSGEPGDAAFDLVAVHGFLNTSSEAWDLGSASGPWLKTQLAAKKRYGRLLFHSYATTPSAVQGLCSRDAIQQEAMTLLQRIAEQRKDQDPSRPLLFVALDFGGLIVKEAIIQASRRTLEFANIGAATRLLAFVGSPHRWHHEQNLKSKLASFLFAKRSTDLTIDNINHLTDTVMAISEEFLQTRATIHSTLIGIYSTAPDAYGLHEISTSTFGIPMELRVATEKSLDAIQEASVQNTVVGALELRILGAIRAPTSTDALVWLNNAVVSLAPLPTPVKSVKSIGSDHIPFAWLKDTPAFQEWIDYHACKIMHIHGSPNLSDAAAYAFQEASLRASAGDFDGNLTLYFKFDRHDSQRNSIKAMSISFLAQILTRFGNHPASALFPTFEPPLFDKSLTEHDAFFVLNSFRLDCNRPARTTWVLDGLDECEPTSCNWFLTQLALIAGQCELYFKVLITTTSPKRVQAQLAGAGCESLSLDIRSSYVGPETALPVFEFNRHCLELEPYSSELGELLAAYWPDKDLFNMAVNWLGLQAPGWTTKAETTEAVTTLSPPSSRVLFAAVMEAVPTHSRSTACKILCWVKSSMRPLSPLELAAALAYQGADLGYLDIKPYLSRIFGPLLTIRHGEIHFSHTWVREHFSTADKAHWYAAASTADDHKEIAKVCLRFLRLPDTVKELPVRCGDAKASGVLLTSRHDMLSYAVTFWPAHYRLGYMAADTTDLAPEELVSFFGDSEASRVWFSAHGWLLPPHQRPDKSYFTALPIVAHLGFESQVEKILSLGPDLPNRFQPMEDALCEAARMGHKNVVDLLLNLPSTLTFDGVIKAMEAAAHAAEYETVEVLLAYAKNKHKDQVPSHSYPHSILARLAWAGKGKLLEALMQSRSAQEPISITAPASKLVCAVAGGHLGTIKTLLQLGEDVNYEDDTRPSRTALHMACRSGYGDAIRALVADSATDIEGRNSQGQTALQKAIVLGHIEVTKALLDGGADTASVEAEIPQPDGDGSYPYPAFFLVACESSFQCITALLERGVNADATTDEYTALCYAAGTGKLDWAKLLLAHGARVNGLGKWTPLCEAALKDTGKNLDMVKLLVDHGADVNASGSGDVATPLELAAEANLMEVVEFLIAKGADIGVHGAGSTALGRAAWKGHTKMVRYLLQSGFNPNQTHPTEGSWKALHWAHDCPACIEALLDGGADVDAMSQDGTALYIASFNNFPDAVQLLISRGANLELTCEFPGSWDSNCTALLGAAGKGNADIVRALLDAGADITARSPKNETALHLAISQANSEPTVRVLVEFTPDLDAQESSDGQTALHRLMWEVIADLNIAKALVRRGANLEIRNTEGYTVLDYAILMREYEIAKYLVKSKAKINVLGSNWGGPLHIACSEGNLDMVKFLVANGADVNMVDRVRGTPLHVVMSSYVNNATLQLRGDLARYLIDEVKADLTVRGGIHFTTVLNGACMQPDVDLLQHILDQDPVDSDINIEGFNGCRPLHFATFQSLEHVSKILARGADIDACDKLGRTILHTAVGSGRTDVVEKVLSLTGSRCINKTDRDGWTPLMWSVRKSTEWGMKSESSEEIVRLLLDQGASLWTTGRTCHQNGWSALKLARYYGASPEAMSLLTPKQRHYVDDRGEPQEWDSHAHRSRLAKEHRGSCDVCLYSLWGLGYANGQLWLCAKCYTYKDEFFPELKDWTPVKDGEEFDPDAPEDKEEEEEEEPAMEQVGALSPGQVKQVETTEANAWSDSDFD</sequence>